<dbReference type="RefSeq" id="XP_018264109.1">
    <property type="nucleotide sequence ID" value="XM_018407301.1"/>
</dbReference>
<reference evidence="3" key="2">
    <citation type="submission" date="2013-07" db="EMBL/GenBank/DDBJ databases">
        <authorList>
            <consortium name="The Broad Institute Genome Sequencing Platform"/>
            <person name="Cuomo C."/>
            <person name="Litvintseva A."/>
            <person name="Chen Y."/>
            <person name="Heitman J."/>
            <person name="Sun S."/>
            <person name="Springer D."/>
            <person name="Dromer F."/>
            <person name="Young S.K."/>
            <person name="Zeng Q."/>
            <person name="Gargeya S."/>
            <person name="Fitzgerald M."/>
            <person name="Abouelleil A."/>
            <person name="Alvarado L."/>
            <person name="Berlin A.M."/>
            <person name="Chapman S.B."/>
            <person name="Dewar J."/>
            <person name="Goldberg J."/>
            <person name="Griggs A."/>
            <person name="Gujja S."/>
            <person name="Hansen M."/>
            <person name="Howarth C."/>
            <person name="Imamovic A."/>
            <person name="Larimer J."/>
            <person name="McCowan C."/>
            <person name="Murphy C."/>
            <person name="Pearson M."/>
            <person name="Priest M."/>
            <person name="Roberts A."/>
            <person name="Saif S."/>
            <person name="Shea T."/>
            <person name="Sykes S."/>
            <person name="Wortman J."/>
            <person name="Nusbaum C."/>
            <person name="Birren B."/>
        </authorList>
    </citation>
    <scope>NUCLEOTIDE SEQUENCE</scope>
    <source>
        <strain evidence="3">CBS 10117</strain>
    </source>
</reference>
<feature type="region of interest" description="Disordered" evidence="1">
    <location>
        <begin position="68"/>
        <end position="88"/>
    </location>
</feature>
<feature type="compositionally biased region" description="Polar residues" evidence="1">
    <location>
        <begin position="7"/>
        <end position="17"/>
    </location>
</feature>
<dbReference type="VEuPathDB" id="FungiDB:I303_03989"/>
<dbReference type="GeneID" id="28967688"/>
<protein>
    <submittedName>
        <fullName evidence="2">Uncharacterized protein</fullName>
    </submittedName>
</protein>
<reference evidence="2" key="1">
    <citation type="submission" date="2013-07" db="EMBL/GenBank/DDBJ databases">
        <title>The Genome Sequence of Cryptococcus dejecticola CBS10117.</title>
        <authorList>
            <consortium name="The Broad Institute Genome Sequencing Platform"/>
            <person name="Cuomo C."/>
            <person name="Litvintseva A."/>
            <person name="Chen Y."/>
            <person name="Heitman J."/>
            <person name="Sun S."/>
            <person name="Springer D."/>
            <person name="Dromer F."/>
            <person name="Young S.K."/>
            <person name="Zeng Q."/>
            <person name="Gargeya S."/>
            <person name="Fitzgerald M."/>
            <person name="Abouelleil A."/>
            <person name="Alvarado L."/>
            <person name="Berlin A.M."/>
            <person name="Chapman S.B."/>
            <person name="Dewar J."/>
            <person name="Goldberg J."/>
            <person name="Griggs A."/>
            <person name="Gujja S."/>
            <person name="Hansen M."/>
            <person name="Howarth C."/>
            <person name="Imamovic A."/>
            <person name="Larimer J."/>
            <person name="McCowan C."/>
            <person name="Murphy C."/>
            <person name="Pearson M."/>
            <person name="Priest M."/>
            <person name="Roberts A."/>
            <person name="Saif S."/>
            <person name="Shea T."/>
            <person name="Sykes S."/>
            <person name="Wortman J."/>
            <person name="Nusbaum C."/>
            <person name="Birren B."/>
        </authorList>
    </citation>
    <scope>NUCLEOTIDE SEQUENCE [LARGE SCALE GENOMIC DNA]</scope>
    <source>
        <strain evidence="2">CBS 10117</strain>
    </source>
</reference>
<feature type="compositionally biased region" description="Polar residues" evidence="1">
    <location>
        <begin position="71"/>
        <end position="88"/>
    </location>
</feature>
<feature type="region of interest" description="Disordered" evidence="1">
    <location>
        <begin position="1"/>
        <end position="45"/>
    </location>
</feature>
<accession>A0A1A6A884</accession>
<dbReference type="AlphaFoldDB" id="A0A1A6A884"/>
<evidence type="ECO:0000313" key="2">
    <source>
        <dbReference type="EMBL" id="OBR86267.1"/>
    </source>
</evidence>
<evidence type="ECO:0000313" key="3">
    <source>
        <dbReference type="EMBL" id="WWC61389.1"/>
    </source>
</evidence>
<dbReference type="Proteomes" id="UP000078595">
    <property type="component" value="Chromosome 4"/>
</dbReference>
<sequence length="88" mass="9246">MSEQQDKITTNAGSQQKSTGGDSTYAASSTATTGTSGSTGPENLVITDFGRGFFQHLGISEEDLKRAIMESHSSTTNRSEARGTQNGQ</sequence>
<organism evidence="2">
    <name type="scientific">Kwoniella dejecticola CBS 10117</name>
    <dbReference type="NCBI Taxonomy" id="1296121"/>
    <lineage>
        <taxon>Eukaryota</taxon>
        <taxon>Fungi</taxon>
        <taxon>Dikarya</taxon>
        <taxon>Basidiomycota</taxon>
        <taxon>Agaricomycotina</taxon>
        <taxon>Tremellomycetes</taxon>
        <taxon>Tremellales</taxon>
        <taxon>Cryptococcaceae</taxon>
        <taxon>Kwoniella</taxon>
    </lineage>
</organism>
<reference evidence="3" key="3">
    <citation type="submission" date="2024-02" db="EMBL/GenBank/DDBJ databases">
        <title>Comparative genomics of Cryptococcus and Kwoniella reveals pathogenesis evolution and contrasting modes of karyotype evolution via chromosome fusion or intercentromeric recombination.</title>
        <authorList>
            <person name="Coelho M.A."/>
            <person name="David-Palma M."/>
            <person name="Shea T."/>
            <person name="Bowers K."/>
            <person name="McGinley-Smith S."/>
            <person name="Mohammad A.W."/>
            <person name="Gnirke A."/>
            <person name="Yurkov A.M."/>
            <person name="Nowrousian M."/>
            <person name="Sun S."/>
            <person name="Cuomo C.A."/>
            <person name="Heitman J."/>
        </authorList>
    </citation>
    <scope>NUCLEOTIDE SEQUENCE</scope>
    <source>
        <strain evidence="3">CBS 10117</strain>
    </source>
</reference>
<dbReference type="KEGG" id="kdj:28967688"/>
<dbReference type="EMBL" id="CP144533">
    <property type="protein sequence ID" value="WWC61389.1"/>
    <property type="molecule type" value="Genomic_DNA"/>
</dbReference>
<dbReference type="EMBL" id="KI894030">
    <property type="protein sequence ID" value="OBR86267.1"/>
    <property type="molecule type" value="Genomic_DNA"/>
</dbReference>
<feature type="compositionally biased region" description="Low complexity" evidence="1">
    <location>
        <begin position="18"/>
        <end position="40"/>
    </location>
</feature>
<gene>
    <name evidence="2" type="ORF">I303_03989</name>
    <name evidence="3" type="ORF">I303_103972</name>
</gene>
<keyword evidence="4" id="KW-1185">Reference proteome</keyword>
<evidence type="ECO:0000256" key="1">
    <source>
        <dbReference type="SAM" id="MobiDB-lite"/>
    </source>
</evidence>
<proteinExistence type="predicted"/>
<name>A0A1A6A884_9TREE</name>
<evidence type="ECO:0000313" key="4">
    <source>
        <dbReference type="Proteomes" id="UP000078595"/>
    </source>
</evidence>